<gene>
    <name evidence="2" type="ORF">FY036_05665</name>
</gene>
<accession>A0A5D4GYT6</accession>
<sequence>MRPAGRWGIVFGLAGPALFPAEALAHAADRGHVLLLPTGYYLLGGAAAVALTFLALAFMPPSLLEGLARVRLAIGSVPTRLRMVTSAATFLLLIGLVTAGILGSRDPLSNPLPLVFWTVFWIGLTLLQGVVGNLWWWINPLYAPWRALTGLTGHREGFVPMPDRLGYWPAVALFFGFAWFELVYLAPDDPARLATVVTIYFSANLVAALAFGYEEWTRRGECLSVFLGMIARLAIVEGSKVESGRRRIALCLPGAKLVSAEPLPPSGTLFLLLALSTVSFDGLMRTFLWLGLFGVNPLEFPGRSAVTGISSFGLLATFVVLGAAFHAAVALGERLAGASESISSAAGALVWSIIPISMAYHFSHYLTSFVINGQYALAALSDPLMSGADLFGTAGMHVQAGMLMGAERAWLVWNLQAAAIVGGHLLAVLVAHAVAFRLYGSADAATRSQVPLAVLMVLYTVFGLWLLSSPTAA</sequence>
<feature type="transmembrane region" description="Helical" evidence="1">
    <location>
        <begin position="344"/>
        <end position="362"/>
    </location>
</feature>
<feature type="transmembrane region" description="Helical" evidence="1">
    <location>
        <begin position="411"/>
        <end position="438"/>
    </location>
</feature>
<organism evidence="2 3">
    <name type="scientific">Neoaquamicrobium microcysteis</name>
    <dbReference type="NCBI Taxonomy" id="2682781"/>
    <lineage>
        <taxon>Bacteria</taxon>
        <taxon>Pseudomonadati</taxon>
        <taxon>Pseudomonadota</taxon>
        <taxon>Alphaproteobacteria</taxon>
        <taxon>Hyphomicrobiales</taxon>
        <taxon>Phyllobacteriaceae</taxon>
        <taxon>Neoaquamicrobium</taxon>
    </lineage>
</organism>
<evidence type="ECO:0008006" key="4">
    <source>
        <dbReference type="Google" id="ProtNLM"/>
    </source>
</evidence>
<keyword evidence="1" id="KW-0472">Membrane</keyword>
<dbReference type="EMBL" id="VSZS01000057">
    <property type="protein sequence ID" value="TYR33981.1"/>
    <property type="molecule type" value="Genomic_DNA"/>
</dbReference>
<feature type="transmembrane region" description="Helical" evidence="1">
    <location>
        <begin position="41"/>
        <end position="60"/>
    </location>
</feature>
<feature type="transmembrane region" description="Helical" evidence="1">
    <location>
        <begin position="450"/>
        <end position="468"/>
    </location>
</feature>
<feature type="transmembrane region" description="Helical" evidence="1">
    <location>
        <begin position="114"/>
        <end position="138"/>
    </location>
</feature>
<reference evidence="2 3" key="2">
    <citation type="submission" date="2019-09" db="EMBL/GenBank/DDBJ databases">
        <title>Mesorhizobium sp. MaA-C15 isolated from Microcystis aeruginosa.</title>
        <authorList>
            <person name="Jeong S.E."/>
            <person name="Jin H.M."/>
            <person name="Jeon C.O."/>
        </authorList>
    </citation>
    <scope>NUCLEOTIDE SEQUENCE [LARGE SCALE GENOMIC DNA]</scope>
    <source>
        <strain evidence="2 3">MaA-C15</strain>
    </source>
</reference>
<reference evidence="2 3" key="1">
    <citation type="submission" date="2019-08" db="EMBL/GenBank/DDBJ databases">
        <authorList>
            <person name="Seo Y.L."/>
        </authorList>
    </citation>
    <scope>NUCLEOTIDE SEQUENCE [LARGE SCALE GENOMIC DNA]</scope>
    <source>
        <strain evidence="2 3">MaA-C15</strain>
    </source>
</reference>
<evidence type="ECO:0000313" key="2">
    <source>
        <dbReference type="EMBL" id="TYR33981.1"/>
    </source>
</evidence>
<comment type="caution">
    <text evidence="2">The sequence shown here is derived from an EMBL/GenBank/DDBJ whole genome shotgun (WGS) entry which is preliminary data.</text>
</comment>
<name>A0A5D4GYT6_9HYPH</name>
<feature type="transmembrane region" description="Helical" evidence="1">
    <location>
        <begin position="81"/>
        <end position="102"/>
    </location>
</feature>
<keyword evidence="1" id="KW-0812">Transmembrane</keyword>
<dbReference type="AlphaFoldDB" id="A0A5D4GYT6"/>
<dbReference type="Proteomes" id="UP000323258">
    <property type="component" value="Unassembled WGS sequence"/>
</dbReference>
<proteinExistence type="predicted"/>
<evidence type="ECO:0000313" key="3">
    <source>
        <dbReference type="Proteomes" id="UP000323258"/>
    </source>
</evidence>
<protein>
    <recommendedName>
        <fullName evidence="4">Fenitrothion hydrolase</fullName>
    </recommendedName>
</protein>
<dbReference type="OrthoDB" id="8168962at2"/>
<keyword evidence="3" id="KW-1185">Reference proteome</keyword>
<feature type="transmembrane region" description="Helical" evidence="1">
    <location>
        <begin position="193"/>
        <end position="213"/>
    </location>
</feature>
<feature type="transmembrane region" description="Helical" evidence="1">
    <location>
        <begin position="165"/>
        <end position="187"/>
    </location>
</feature>
<feature type="transmembrane region" description="Helical" evidence="1">
    <location>
        <begin position="312"/>
        <end position="332"/>
    </location>
</feature>
<keyword evidence="1" id="KW-1133">Transmembrane helix</keyword>
<evidence type="ECO:0000256" key="1">
    <source>
        <dbReference type="SAM" id="Phobius"/>
    </source>
</evidence>